<reference evidence="9 10" key="1">
    <citation type="submission" date="2018-10" db="EMBL/GenBank/DDBJ databases">
        <title>GWAS and RNA-Seq identify cryptic mechanisms of antimicrobial resistance in Acinetobacter baumannii.</title>
        <authorList>
            <person name="Sahl J.W."/>
        </authorList>
    </citation>
    <scope>NUCLEOTIDE SEQUENCE [LARGE SCALE GENOMIC DNA]</scope>
    <source>
        <strain evidence="9 10">TG28175</strain>
    </source>
</reference>
<gene>
    <name evidence="9" type="ORF">EA686_24940</name>
</gene>
<name>A0A3R9TL52_ACIBA</name>
<dbReference type="CDD" id="cd06261">
    <property type="entry name" value="TM_PBP2"/>
    <property type="match status" value="1"/>
</dbReference>
<dbReference type="InterPro" id="IPR035906">
    <property type="entry name" value="MetI-like_sf"/>
</dbReference>
<dbReference type="GO" id="GO:0055085">
    <property type="term" value="P:transmembrane transport"/>
    <property type="evidence" value="ECO:0007669"/>
    <property type="project" value="InterPro"/>
</dbReference>
<evidence type="ECO:0000256" key="1">
    <source>
        <dbReference type="ARBA" id="ARBA00004651"/>
    </source>
</evidence>
<dbReference type="PANTHER" id="PTHR30183">
    <property type="entry name" value="MOLYBDENUM TRANSPORT SYSTEM PERMEASE PROTEIN MODB"/>
    <property type="match status" value="1"/>
</dbReference>
<feature type="domain" description="ABC transmembrane type-1" evidence="8">
    <location>
        <begin position="1"/>
        <end position="158"/>
    </location>
</feature>
<protein>
    <submittedName>
        <fullName evidence="9">ABC transporter permease subunit</fullName>
    </submittedName>
</protein>
<dbReference type="EMBL" id="RFDI01001958">
    <property type="protein sequence ID" value="RSR31266.1"/>
    <property type="molecule type" value="Genomic_DNA"/>
</dbReference>
<dbReference type="PANTHER" id="PTHR30183:SF3">
    <property type="entry name" value="MOLYBDENUM TRANSPORT SYSTEM PERMEASE PROTEIN MODB"/>
    <property type="match status" value="1"/>
</dbReference>
<evidence type="ECO:0000313" key="9">
    <source>
        <dbReference type="EMBL" id="RSR31266.1"/>
    </source>
</evidence>
<feature type="transmembrane region" description="Helical" evidence="7">
    <location>
        <begin position="80"/>
        <end position="106"/>
    </location>
</feature>
<feature type="non-terminal residue" evidence="9">
    <location>
        <position position="1"/>
    </location>
</feature>
<evidence type="ECO:0000256" key="6">
    <source>
        <dbReference type="ARBA" id="ARBA00023136"/>
    </source>
</evidence>
<keyword evidence="4 7" id="KW-0812">Transmembrane</keyword>
<evidence type="ECO:0000259" key="8">
    <source>
        <dbReference type="PROSITE" id="PS50928"/>
    </source>
</evidence>
<keyword evidence="6 7" id="KW-0472">Membrane</keyword>
<evidence type="ECO:0000256" key="5">
    <source>
        <dbReference type="ARBA" id="ARBA00022989"/>
    </source>
</evidence>
<keyword evidence="3" id="KW-1003">Cell membrane</keyword>
<organism evidence="9 10">
    <name type="scientific">Acinetobacter baumannii</name>
    <dbReference type="NCBI Taxonomy" id="470"/>
    <lineage>
        <taxon>Bacteria</taxon>
        <taxon>Pseudomonadati</taxon>
        <taxon>Pseudomonadota</taxon>
        <taxon>Gammaproteobacteria</taxon>
        <taxon>Moraxellales</taxon>
        <taxon>Moraxellaceae</taxon>
        <taxon>Acinetobacter</taxon>
        <taxon>Acinetobacter calcoaceticus/baumannii complex</taxon>
    </lineage>
</organism>
<evidence type="ECO:0000256" key="4">
    <source>
        <dbReference type="ARBA" id="ARBA00022692"/>
    </source>
</evidence>
<comment type="subcellular location">
    <subcellularLocation>
        <location evidence="1 7">Cell membrane</location>
        <topology evidence="1 7">Multi-pass membrane protein</topology>
    </subcellularLocation>
</comment>
<evidence type="ECO:0000313" key="10">
    <source>
        <dbReference type="Proteomes" id="UP000280073"/>
    </source>
</evidence>
<dbReference type="GO" id="GO:0005886">
    <property type="term" value="C:plasma membrane"/>
    <property type="evidence" value="ECO:0007669"/>
    <property type="project" value="UniProtKB-SubCell"/>
</dbReference>
<dbReference type="Proteomes" id="UP000280073">
    <property type="component" value="Unassembled WGS sequence"/>
</dbReference>
<keyword evidence="5 7" id="KW-1133">Transmembrane helix</keyword>
<comment type="caution">
    <text evidence="9">The sequence shown here is derived from an EMBL/GenBank/DDBJ whole genome shotgun (WGS) entry which is preliminary data.</text>
</comment>
<feature type="transmembrane region" description="Helical" evidence="7">
    <location>
        <begin position="141"/>
        <end position="163"/>
    </location>
</feature>
<dbReference type="Pfam" id="PF00528">
    <property type="entry name" value="BPD_transp_1"/>
    <property type="match status" value="1"/>
</dbReference>
<sequence>VLPPVVPGYLLLQVFGSRGIIGQYLAPLGINFAFNWKGAVLASAVMGFPLLVQSIRLAIELVDQRLEMAAKTLGASSLGAFFHVTLPLASSGILIGAILCFCRSLGEFGATITFVGNISNETRTLPLAMYSLMQQPDTEAAIQRLIVLSLSVAFLALWFAQWFHRYQKKRLGR</sequence>
<dbReference type="Gene3D" id="1.10.3720.10">
    <property type="entry name" value="MetI-like"/>
    <property type="match status" value="1"/>
</dbReference>
<keyword evidence="2 7" id="KW-0813">Transport</keyword>
<evidence type="ECO:0000256" key="3">
    <source>
        <dbReference type="ARBA" id="ARBA00022475"/>
    </source>
</evidence>
<accession>A0A3R9TL52</accession>
<feature type="transmembrane region" description="Helical" evidence="7">
    <location>
        <begin position="38"/>
        <end position="59"/>
    </location>
</feature>
<comment type="similarity">
    <text evidence="7">Belongs to the binding-protein-dependent transport system permease family.</text>
</comment>
<evidence type="ECO:0000256" key="7">
    <source>
        <dbReference type="RuleBase" id="RU363032"/>
    </source>
</evidence>
<dbReference type="SUPFAM" id="SSF161098">
    <property type="entry name" value="MetI-like"/>
    <property type="match status" value="1"/>
</dbReference>
<dbReference type="InterPro" id="IPR000515">
    <property type="entry name" value="MetI-like"/>
</dbReference>
<evidence type="ECO:0000256" key="2">
    <source>
        <dbReference type="ARBA" id="ARBA00022448"/>
    </source>
</evidence>
<dbReference type="AlphaFoldDB" id="A0A3R9TL52"/>
<dbReference type="PROSITE" id="PS50928">
    <property type="entry name" value="ABC_TM1"/>
    <property type="match status" value="1"/>
</dbReference>
<proteinExistence type="inferred from homology"/>